<proteinExistence type="predicted"/>
<dbReference type="GeneID" id="19327952"/>
<dbReference type="eggNOG" id="KOG1575">
    <property type="taxonomic scope" value="Eukaryota"/>
</dbReference>
<protein>
    <submittedName>
        <fullName evidence="4">Putative pyridoxal reductase protein</fullName>
    </submittedName>
</protein>
<name>R8BD88_PHAM7</name>
<feature type="domain" description="NADP-dependent oxidoreductase" evidence="3">
    <location>
        <begin position="46"/>
        <end position="335"/>
    </location>
</feature>
<dbReference type="CDD" id="cd19077">
    <property type="entry name" value="AKR_AKR8A1-2"/>
    <property type="match status" value="1"/>
</dbReference>
<evidence type="ECO:0000313" key="4">
    <source>
        <dbReference type="EMBL" id="EON97260.1"/>
    </source>
</evidence>
<dbReference type="SUPFAM" id="SSF51430">
    <property type="entry name" value="NAD(P)-linked oxidoreductase"/>
    <property type="match status" value="1"/>
</dbReference>
<dbReference type="InterPro" id="IPR050791">
    <property type="entry name" value="Aldo-Keto_reductase"/>
</dbReference>
<gene>
    <name evidence="4" type="ORF">UCRPA7_7213</name>
</gene>
<accession>R8BD88</accession>
<dbReference type="AlphaFoldDB" id="R8BD88"/>
<dbReference type="EMBL" id="KB933272">
    <property type="protein sequence ID" value="EON97260.1"/>
    <property type="molecule type" value="Genomic_DNA"/>
</dbReference>
<dbReference type="InterPro" id="IPR023210">
    <property type="entry name" value="NADP_OxRdtase_dom"/>
</dbReference>
<dbReference type="RefSeq" id="XP_007917938.1">
    <property type="nucleotide sequence ID" value="XM_007919747.1"/>
</dbReference>
<dbReference type="GO" id="GO:0005737">
    <property type="term" value="C:cytoplasm"/>
    <property type="evidence" value="ECO:0007669"/>
    <property type="project" value="TreeGrafter"/>
</dbReference>
<evidence type="ECO:0000256" key="1">
    <source>
        <dbReference type="ARBA" id="ARBA00023002"/>
    </source>
</evidence>
<keyword evidence="1" id="KW-0560">Oxidoreductase</keyword>
<feature type="region of interest" description="Disordered" evidence="2">
    <location>
        <begin position="1"/>
        <end position="23"/>
    </location>
</feature>
<feature type="compositionally biased region" description="Polar residues" evidence="2">
    <location>
        <begin position="1"/>
        <end position="14"/>
    </location>
</feature>
<reference evidence="5" key="1">
    <citation type="journal article" date="2013" name="Genome Announc.">
        <title>Draft genome sequence of the ascomycete Phaeoacremonium aleophilum strain UCR-PA7, a causal agent of the esca disease complex in grapevines.</title>
        <authorList>
            <person name="Blanco-Ulate B."/>
            <person name="Rolshausen P."/>
            <person name="Cantu D."/>
        </authorList>
    </citation>
    <scope>NUCLEOTIDE SEQUENCE [LARGE SCALE GENOMIC DNA]</scope>
    <source>
        <strain evidence="5">UCR-PA7</strain>
    </source>
</reference>
<dbReference type="PANTHER" id="PTHR43625">
    <property type="entry name" value="AFLATOXIN B1 ALDEHYDE REDUCTASE"/>
    <property type="match status" value="1"/>
</dbReference>
<evidence type="ECO:0000256" key="2">
    <source>
        <dbReference type="SAM" id="MobiDB-lite"/>
    </source>
</evidence>
<dbReference type="Proteomes" id="UP000014074">
    <property type="component" value="Unassembled WGS sequence"/>
</dbReference>
<dbReference type="GO" id="GO:0016491">
    <property type="term" value="F:oxidoreductase activity"/>
    <property type="evidence" value="ECO:0007669"/>
    <property type="project" value="UniProtKB-KW"/>
</dbReference>
<organism evidence="4 5">
    <name type="scientific">Phaeoacremonium minimum (strain UCR-PA7)</name>
    <name type="common">Esca disease fungus</name>
    <name type="synonym">Togninia minima</name>
    <dbReference type="NCBI Taxonomy" id="1286976"/>
    <lineage>
        <taxon>Eukaryota</taxon>
        <taxon>Fungi</taxon>
        <taxon>Dikarya</taxon>
        <taxon>Ascomycota</taxon>
        <taxon>Pezizomycotina</taxon>
        <taxon>Sordariomycetes</taxon>
        <taxon>Sordariomycetidae</taxon>
        <taxon>Togniniales</taxon>
        <taxon>Togniniaceae</taxon>
        <taxon>Phaeoacremonium</taxon>
    </lineage>
</organism>
<dbReference type="Gene3D" id="3.20.20.100">
    <property type="entry name" value="NADP-dependent oxidoreductase domain"/>
    <property type="match status" value="1"/>
</dbReference>
<sequence length="357" mass="38869">MTGSPRSVTTQAPTVTGAGTGQPQRIRVAQSADIVSNITLHPCLTWRAKPLTNDEIFETLRLALELGCNYWNGGDFYGPPDNNSLTVLKKYYEKYPEDVNRVLLNVKGCSRLPDFKIDASPEGVHKSIEADRAMLGDKGFIDQFESARKDPEVEIEVSMRAMAAFVRNGKIGGVALSEVSAETIRKAAAVTKIEAVEIELSLWATEPLTNGVVEACAELDIPIVAYAPLGRGALTGAIKSLDDIPEGDFRRTLPRFQPENWHLNLKLIDAIGALAAKKNCTAAQIAINWVVALNKRPGMPRIIPIPGASSPERLRENATVVDLAEEDMAEIERILASFPVAGDRYHKHGMALLDTSS</sequence>
<dbReference type="HOGENOM" id="CLU_023205_2_1_1"/>
<dbReference type="OrthoDB" id="37537at2759"/>
<dbReference type="InterPro" id="IPR036812">
    <property type="entry name" value="NAD(P)_OxRdtase_dom_sf"/>
</dbReference>
<dbReference type="KEGG" id="tmn:UCRPA7_7213"/>
<evidence type="ECO:0000313" key="5">
    <source>
        <dbReference type="Proteomes" id="UP000014074"/>
    </source>
</evidence>
<evidence type="ECO:0000259" key="3">
    <source>
        <dbReference type="Pfam" id="PF00248"/>
    </source>
</evidence>
<keyword evidence="5" id="KW-1185">Reference proteome</keyword>
<dbReference type="PANTHER" id="PTHR43625:SF78">
    <property type="entry name" value="PYRIDOXAL REDUCTASE-RELATED"/>
    <property type="match status" value="1"/>
</dbReference>
<dbReference type="Pfam" id="PF00248">
    <property type="entry name" value="Aldo_ket_red"/>
    <property type="match status" value="1"/>
</dbReference>